<evidence type="ECO:0000313" key="2">
    <source>
        <dbReference type="EMBL" id="GMA23670.1"/>
    </source>
</evidence>
<dbReference type="PANTHER" id="PTHR43649:SF16">
    <property type="entry name" value="SUGAR-BINDING LIPOPROTEIN"/>
    <property type="match status" value="1"/>
</dbReference>
<dbReference type="EMBL" id="BSUK01000001">
    <property type="protein sequence ID" value="GMA23670.1"/>
    <property type="molecule type" value="Genomic_DNA"/>
</dbReference>
<dbReference type="Pfam" id="PF01547">
    <property type="entry name" value="SBP_bac_1"/>
    <property type="match status" value="1"/>
</dbReference>
<comment type="caution">
    <text evidence="2">The sequence shown here is derived from an EMBL/GenBank/DDBJ whole genome shotgun (WGS) entry which is preliminary data.</text>
</comment>
<dbReference type="SUPFAM" id="SSF53850">
    <property type="entry name" value="Periplasmic binding protein-like II"/>
    <property type="match status" value="1"/>
</dbReference>
<feature type="signal peptide" evidence="1">
    <location>
        <begin position="1"/>
        <end position="23"/>
    </location>
</feature>
<dbReference type="RefSeq" id="WP_284292641.1">
    <property type="nucleotide sequence ID" value="NZ_BSUK01000001.1"/>
</dbReference>
<reference evidence="3" key="1">
    <citation type="journal article" date="2019" name="Int. J. Syst. Evol. Microbiol.">
        <title>The Global Catalogue of Microorganisms (GCM) 10K type strain sequencing project: providing services to taxonomists for standard genome sequencing and annotation.</title>
        <authorList>
            <consortium name="The Broad Institute Genomics Platform"/>
            <consortium name="The Broad Institute Genome Sequencing Center for Infectious Disease"/>
            <person name="Wu L."/>
            <person name="Ma J."/>
        </authorList>
    </citation>
    <scope>NUCLEOTIDE SEQUENCE [LARGE SCALE GENOMIC DNA]</scope>
    <source>
        <strain evidence="3">NBRC 106348</strain>
    </source>
</reference>
<name>A0ABQ6I1K6_9MICO</name>
<sequence length="458" mass="48422">MRNGRRGLAALVAVGLVATIAACSSGGGDDDTVDTSAPVTIKVQGLPVATDKANRAAFQKNVEQFEADNPNITVKATDEIYSSAAFTTQFAGGTAPTVIVVPFTEPAALIAREQVADISKEIADIGELDSLNPAALGVLKADDKLYGVPQNVYALGLVYNRELFTKAGLDPDKPPATWDEVRADAKAIKEKTGVAGFGSMTSNGTGGWQLTAQTVSSGDVIQKADGDKFTSTIDNPATRSILQWQHDLRFTDDSIGTNVLREQPDAEKAFASGQVGMIIATPSYYNRYIGQYAGKPADFGVTSMPQANDANKALIGGTAVMVTSTASAAERAAAVKWIYYEYVRPQLDTTAAANQAKANNADGIGVGVPLLPLFDDETQAKISAAIKPYVNIDLDHFAPYIDGVKKLTFVPEPSVATQQIYKSLDTVVQQVLTKPDADIDALLQKADKQAQSLIDQAG</sequence>
<protein>
    <submittedName>
        <fullName evidence="2">Sugar ABC transporter substrate-binding protein</fullName>
    </submittedName>
</protein>
<keyword evidence="3" id="KW-1185">Reference proteome</keyword>
<gene>
    <name evidence="2" type="ORF">GCM10025864_14290</name>
</gene>
<dbReference type="Gene3D" id="3.40.190.10">
    <property type="entry name" value="Periplasmic binding protein-like II"/>
    <property type="match status" value="1"/>
</dbReference>
<feature type="chain" id="PRO_5045245966" evidence="1">
    <location>
        <begin position="24"/>
        <end position="458"/>
    </location>
</feature>
<dbReference type="InterPro" id="IPR050490">
    <property type="entry name" value="Bact_solute-bd_prot1"/>
</dbReference>
<dbReference type="Proteomes" id="UP001157091">
    <property type="component" value="Unassembled WGS sequence"/>
</dbReference>
<evidence type="ECO:0000256" key="1">
    <source>
        <dbReference type="SAM" id="SignalP"/>
    </source>
</evidence>
<proteinExistence type="predicted"/>
<evidence type="ECO:0000313" key="3">
    <source>
        <dbReference type="Proteomes" id="UP001157091"/>
    </source>
</evidence>
<accession>A0ABQ6I1K6</accession>
<organism evidence="2 3">
    <name type="scientific">Luteimicrobium album</name>
    <dbReference type="NCBI Taxonomy" id="1054550"/>
    <lineage>
        <taxon>Bacteria</taxon>
        <taxon>Bacillati</taxon>
        <taxon>Actinomycetota</taxon>
        <taxon>Actinomycetes</taxon>
        <taxon>Micrococcales</taxon>
        <taxon>Luteimicrobium</taxon>
    </lineage>
</organism>
<dbReference type="InterPro" id="IPR006059">
    <property type="entry name" value="SBP"/>
</dbReference>
<keyword evidence="1" id="KW-0732">Signal</keyword>
<dbReference type="PROSITE" id="PS51257">
    <property type="entry name" value="PROKAR_LIPOPROTEIN"/>
    <property type="match status" value="1"/>
</dbReference>
<dbReference type="PANTHER" id="PTHR43649">
    <property type="entry name" value="ARABINOSE-BINDING PROTEIN-RELATED"/>
    <property type="match status" value="1"/>
</dbReference>